<feature type="transmembrane region" description="Helical" evidence="11">
    <location>
        <begin position="855"/>
        <end position="873"/>
    </location>
</feature>
<proteinExistence type="predicted"/>
<dbReference type="NCBIfam" id="NF009288">
    <property type="entry name" value="PRK12648.1"/>
    <property type="match status" value="1"/>
</dbReference>
<gene>
    <name evidence="17" type="ORF">SAMN05421774_105160</name>
</gene>
<evidence type="ECO:0000259" key="15">
    <source>
        <dbReference type="Pfam" id="PF13244"/>
    </source>
</evidence>
<evidence type="ECO:0000256" key="4">
    <source>
        <dbReference type="ARBA" id="ARBA00022449"/>
    </source>
</evidence>
<feature type="transmembrane region" description="Helical" evidence="11">
    <location>
        <begin position="649"/>
        <end position="667"/>
    </location>
</feature>
<evidence type="ECO:0000256" key="3">
    <source>
        <dbReference type="ARBA" id="ARBA00022448"/>
    </source>
</evidence>
<dbReference type="GO" id="GO:0005886">
    <property type="term" value="C:plasma membrane"/>
    <property type="evidence" value="ECO:0007669"/>
    <property type="project" value="UniProtKB-SubCell"/>
</dbReference>
<keyword evidence="3" id="KW-0813">Transport</keyword>
<feature type="transmembrane region" description="Helical" evidence="11">
    <location>
        <begin position="408"/>
        <end position="430"/>
    </location>
</feature>
<evidence type="ECO:0000256" key="2">
    <source>
        <dbReference type="ARBA" id="ARBA00004651"/>
    </source>
</evidence>
<feature type="transmembrane region" description="Helical" evidence="11">
    <location>
        <begin position="597"/>
        <end position="618"/>
    </location>
</feature>
<evidence type="ECO:0000313" key="18">
    <source>
        <dbReference type="Proteomes" id="UP000186141"/>
    </source>
</evidence>
<feature type="transmembrane region" description="Helical" evidence="11">
    <location>
        <begin position="566"/>
        <end position="585"/>
    </location>
</feature>
<feature type="domain" description="NADH-Ubiquinone oxidoreductase (complex I) chain 5 N-terminal" evidence="13">
    <location>
        <begin position="65"/>
        <end position="109"/>
    </location>
</feature>
<comment type="subcellular location">
    <subcellularLocation>
        <location evidence="2">Cell membrane</location>
        <topology evidence="2">Multi-pass membrane protein</topology>
    </subcellularLocation>
    <subcellularLocation>
        <location evidence="10">Membrane</location>
        <topology evidence="10">Multi-pass membrane protein</topology>
    </subcellularLocation>
</comment>
<keyword evidence="5" id="KW-1003">Cell membrane</keyword>
<feature type="transmembrane region" description="Helical" evidence="11">
    <location>
        <begin position="748"/>
        <end position="768"/>
    </location>
</feature>
<dbReference type="InterPro" id="IPR046806">
    <property type="entry name" value="MrpA_C/MbhE"/>
</dbReference>
<feature type="transmembrane region" description="Helical" evidence="11">
    <location>
        <begin position="687"/>
        <end position="706"/>
    </location>
</feature>
<dbReference type="InterPro" id="IPR025383">
    <property type="entry name" value="MrpA_C/MbhD"/>
</dbReference>
<dbReference type="InterPro" id="IPR007182">
    <property type="entry name" value="MnhB"/>
</dbReference>
<feature type="transmembrane region" description="Helical" evidence="11">
    <location>
        <begin position="494"/>
        <end position="518"/>
    </location>
</feature>
<evidence type="ECO:0000256" key="9">
    <source>
        <dbReference type="ARBA" id="ARBA00023136"/>
    </source>
</evidence>
<feature type="transmembrane region" description="Helical" evidence="11">
    <location>
        <begin position="107"/>
        <end position="125"/>
    </location>
</feature>
<feature type="transmembrane region" description="Helical" evidence="11">
    <location>
        <begin position="623"/>
        <end position="643"/>
    </location>
</feature>
<keyword evidence="4" id="KW-0050">Antiport</keyword>
<evidence type="ECO:0000256" key="6">
    <source>
        <dbReference type="ARBA" id="ARBA00022692"/>
    </source>
</evidence>
<feature type="transmembrane region" description="Helical" evidence="11">
    <location>
        <begin position="822"/>
        <end position="843"/>
    </location>
</feature>
<feature type="transmembrane region" description="Helical" evidence="11">
    <location>
        <begin position="162"/>
        <end position="185"/>
    </location>
</feature>
<sequence length="947" mass="101377">MSLALIAALPFLGALLPGLMIRSGRNACAIAAASASALALLGLLLHAPAVMRGEVIQARFEWLPGLGLNANFFLDGLGMLFAGLILGIGLLIILYARFYLSKSDPMGQFYTYLMLFQGAMVGIVLSDNILLLLIFWELTSLSSFLLIGYWKHLPEGRQGARMALTVTGAGGLAMIAGMLILGQIVGSYDLSVILTQKDAIQSSDWYLPALVLILLGAFTKSAQFPFHFWLPHAMAAPTPVSAYLHSATMVKAGLFLMARMWPVLAGTEAWFYIVASVGLITMVIGAKIAIFKDDLKALLAFSTVSHLGLITMLLGFGTKEAAMVAVFHIINHATFKAALFMSAGIVDHEAHTRDIKRLGGLRHLMPITFVIVTIASLSMAGIPPLNGFLSKEMMLEEVSHTVWGGMPWLFPVLATIGAMFSVAYSLRLIWHVFLGPVRDDYPHKPHDPGFGMWAAPALLAVLVVLIGLMPMLMVGDLVQVVAGAVTGGYVPVKISHWHGFVPALWMSVIAVIAGALILRSHPRLDAMWRATPRPEAKPMFEAVVNGAARLADALTNRLHDGALSRYLAIFTVAVLGAGWLAWSVGGHVPGGRQLLPVPGVALVGWLMLVVCSVLVAVLHRQRLLSLVVIGVVGLMISVGFIFLSAPDLALTQISVEVVTIVLMLLALNFLPKTTPMESTSLRRGRDLLIAAGAGLGAGALALALMMRDFAFPSISDYHLANSYSGGGGTNVVNVILVDFRGYDTFGEIIVLGIAGLLIYALTEAIFRGPANRRLLDWPKGERESGDRHPMMMVVAGRVALPLSIMVGIYIFLRGHNEPGGGFIAGLIVSIALVTQFMASGFAWTQARQRVDYHAFIGLGVVIAGATGIGAWFAGRPFLTSAFGYFQIPPMEKFELATAMAFDLGVFLTVIGAVMLALASLSRIAIRAGETVNIEPMDTDPSQTGEGR</sequence>
<evidence type="ECO:0000259" key="13">
    <source>
        <dbReference type="Pfam" id="PF00662"/>
    </source>
</evidence>
<feature type="transmembrane region" description="Helical" evidence="11">
    <location>
        <begin position="450"/>
        <end position="474"/>
    </location>
</feature>
<feature type="transmembrane region" description="Helical" evidence="11">
    <location>
        <begin position="322"/>
        <end position="346"/>
    </location>
</feature>
<dbReference type="PANTHER" id="PTHR43373">
    <property type="entry name" value="NA(+)/H(+) ANTIPORTER SUBUNIT"/>
    <property type="match status" value="1"/>
</dbReference>
<evidence type="ECO:0000256" key="11">
    <source>
        <dbReference type="SAM" id="Phobius"/>
    </source>
</evidence>
<evidence type="ECO:0000259" key="14">
    <source>
        <dbReference type="Pfam" id="PF04039"/>
    </source>
</evidence>
<dbReference type="PANTHER" id="PTHR43373:SF1">
    <property type="entry name" value="NA(+)_H(+) ANTIPORTER SUBUNIT A"/>
    <property type="match status" value="1"/>
</dbReference>
<dbReference type="Pfam" id="PF00361">
    <property type="entry name" value="Proton_antipo_M"/>
    <property type="match status" value="1"/>
</dbReference>
<feature type="domain" description="MrpA C-terminal/MbhD" evidence="15">
    <location>
        <begin position="608"/>
        <end position="672"/>
    </location>
</feature>
<dbReference type="Pfam" id="PF00662">
    <property type="entry name" value="Proton_antipo_N"/>
    <property type="match status" value="1"/>
</dbReference>
<evidence type="ECO:0000313" key="17">
    <source>
        <dbReference type="EMBL" id="SIT08579.1"/>
    </source>
</evidence>
<dbReference type="STRING" id="1086013.SAMN05421774_105160"/>
<evidence type="ECO:0000256" key="5">
    <source>
        <dbReference type="ARBA" id="ARBA00022475"/>
    </source>
</evidence>
<dbReference type="PRINTS" id="PR01434">
    <property type="entry name" value="NADHDHGNASE5"/>
</dbReference>
<evidence type="ECO:0000259" key="12">
    <source>
        <dbReference type="Pfam" id="PF00361"/>
    </source>
</evidence>
<evidence type="ECO:0000256" key="7">
    <source>
        <dbReference type="ARBA" id="ARBA00022989"/>
    </source>
</evidence>
<feature type="transmembrane region" description="Helical" evidence="11">
    <location>
        <begin position="269"/>
        <end position="290"/>
    </location>
</feature>
<evidence type="ECO:0000256" key="8">
    <source>
        <dbReference type="ARBA" id="ARBA00023065"/>
    </source>
</evidence>
<dbReference type="Proteomes" id="UP000186141">
    <property type="component" value="Unassembled WGS sequence"/>
</dbReference>
<feature type="domain" description="MrpA C-terminal/MbhE" evidence="16">
    <location>
        <begin position="681"/>
        <end position="763"/>
    </location>
</feature>
<evidence type="ECO:0000256" key="10">
    <source>
        <dbReference type="RuleBase" id="RU000320"/>
    </source>
</evidence>
<feature type="transmembrane region" description="Helical" evidence="11">
    <location>
        <begin position="893"/>
        <end position="917"/>
    </location>
</feature>
<feature type="domain" description="Na+/H+ antiporter MnhB subunit-related protein" evidence="14">
    <location>
        <begin position="792"/>
        <end position="914"/>
    </location>
</feature>
<dbReference type="Pfam" id="PF04039">
    <property type="entry name" value="MnhB"/>
    <property type="match status" value="1"/>
</dbReference>
<feature type="transmembrane region" description="Helical" evidence="11">
    <location>
        <begin position="72"/>
        <end position="95"/>
    </location>
</feature>
<name>A0A1N7PDW9_9RHOB</name>
<evidence type="ECO:0000256" key="1">
    <source>
        <dbReference type="ARBA" id="ARBA00002378"/>
    </source>
</evidence>
<evidence type="ECO:0000259" key="16">
    <source>
        <dbReference type="Pfam" id="PF20501"/>
    </source>
</evidence>
<dbReference type="InterPro" id="IPR001750">
    <property type="entry name" value="ND/Mrp_TM"/>
</dbReference>
<organism evidence="17 18">
    <name type="scientific">Gemmobacter megaterium</name>
    <dbReference type="NCBI Taxonomy" id="1086013"/>
    <lineage>
        <taxon>Bacteria</taxon>
        <taxon>Pseudomonadati</taxon>
        <taxon>Pseudomonadota</taxon>
        <taxon>Alphaproteobacteria</taxon>
        <taxon>Rhodobacterales</taxon>
        <taxon>Paracoccaceae</taxon>
        <taxon>Gemmobacter</taxon>
    </lineage>
</organism>
<keyword evidence="7 11" id="KW-1133">Transmembrane helix</keyword>
<dbReference type="GO" id="GO:0006811">
    <property type="term" value="P:monoatomic ion transport"/>
    <property type="evidence" value="ECO:0007669"/>
    <property type="project" value="UniProtKB-KW"/>
</dbReference>
<dbReference type="OrthoDB" id="9811798at2"/>
<dbReference type="InterPro" id="IPR050616">
    <property type="entry name" value="CPA3_Na-H_Antiporter_A"/>
</dbReference>
<feature type="transmembrane region" description="Helical" evidence="11">
    <location>
        <begin position="205"/>
        <end position="230"/>
    </location>
</feature>
<keyword evidence="9 11" id="KW-0472">Membrane</keyword>
<dbReference type="Pfam" id="PF20501">
    <property type="entry name" value="MbhE"/>
    <property type="match status" value="1"/>
</dbReference>
<dbReference type="RefSeq" id="WP_076532023.1">
    <property type="nucleotide sequence ID" value="NZ_BMEH01000005.1"/>
</dbReference>
<keyword evidence="6 10" id="KW-0812">Transmembrane</keyword>
<feature type="domain" description="NADH:quinone oxidoreductase/Mrp antiporter transmembrane" evidence="12">
    <location>
        <begin position="126"/>
        <end position="403"/>
    </location>
</feature>
<accession>A0A1N7PDW9</accession>
<dbReference type="AlphaFoldDB" id="A0A1N7PDW9"/>
<feature type="transmembrane region" description="Helical" evidence="11">
    <location>
        <begin position="297"/>
        <end position="316"/>
    </location>
</feature>
<protein>
    <submittedName>
        <fullName evidence="17">Multisubunit potassium/proton antiporter, PhaA subunit /multisubunit potassium/proton antiporter, PhaB subunit</fullName>
    </submittedName>
</protein>
<keyword evidence="18" id="KW-1185">Reference proteome</keyword>
<dbReference type="GO" id="GO:0015297">
    <property type="term" value="F:antiporter activity"/>
    <property type="evidence" value="ECO:0007669"/>
    <property type="project" value="UniProtKB-KW"/>
</dbReference>
<reference evidence="17 18" key="1">
    <citation type="submission" date="2017-01" db="EMBL/GenBank/DDBJ databases">
        <authorList>
            <person name="Mah S.A."/>
            <person name="Swanson W.J."/>
            <person name="Moy G.W."/>
            <person name="Vacquier V.D."/>
        </authorList>
    </citation>
    <scope>NUCLEOTIDE SEQUENCE [LARGE SCALE GENOMIC DNA]</scope>
    <source>
        <strain evidence="17 18">DSM 26375</strain>
    </source>
</reference>
<dbReference type="Pfam" id="PF13244">
    <property type="entry name" value="MbhD"/>
    <property type="match status" value="1"/>
</dbReference>
<feature type="transmembrane region" description="Helical" evidence="11">
    <location>
        <begin position="789"/>
        <end position="810"/>
    </location>
</feature>
<dbReference type="InterPro" id="IPR001516">
    <property type="entry name" value="Proton_antipo_N"/>
</dbReference>
<feature type="transmembrane region" description="Helical" evidence="11">
    <location>
        <begin position="367"/>
        <end position="388"/>
    </location>
</feature>
<dbReference type="EMBL" id="FTOT01000005">
    <property type="protein sequence ID" value="SIT08579.1"/>
    <property type="molecule type" value="Genomic_DNA"/>
</dbReference>
<keyword evidence="8" id="KW-0406">Ion transport</keyword>
<comment type="function">
    <text evidence="1">NDH-1 shuttles electrons from NADH, via FMN and iron-sulfur (Fe-S) centers, to quinones in the respiratory chain. The immediate electron acceptor for the enzyme in this species is believed to be ubiquinone. Couples the redox reaction to proton translocation (for every two electrons transferred, four hydrogen ions are translocated across the cytoplasmic membrane), and thus conserves the redox energy in a proton gradient.</text>
</comment>